<evidence type="ECO:0000256" key="2">
    <source>
        <dbReference type="ARBA" id="ARBA00006247"/>
    </source>
</evidence>
<accession>A0A1Y1LQL7</accession>
<dbReference type="Pfam" id="PF01546">
    <property type="entry name" value="Peptidase_M20"/>
    <property type="match status" value="1"/>
</dbReference>
<dbReference type="EC" id="3.5.1.14" evidence="3"/>
<dbReference type="EMBL" id="GEZM01054950">
    <property type="protein sequence ID" value="JAV73317.1"/>
    <property type="molecule type" value="Transcribed_RNA"/>
</dbReference>
<dbReference type="FunFam" id="3.30.70.360:FF:000005">
    <property type="entry name" value="Putative Aminoacylase-1"/>
    <property type="match status" value="1"/>
</dbReference>
<dbReference type="InterPro" id="IPR001261">
    <property type="entry name" value="ArgE/DapE_CS"/>
</dbReference>
<reference evidence="12" key="1">
    <citation type="journal article" date="2016" name="Sci. Rep.">
        <title>Molecular characterization of firefly nuptial gifts: a multi-omics approach sheds light on postcopulatory sexual selection.</title>
        <authorList>
            <person name="Al-Wathiqui N."/>
            <person name="Fallon T.R."/>
            <person name="South A."/>
            <person name="Weng J.K."/>
            <person name="Lewis S.M."/>
        </authorList>
    </citation>
    <scope>NUCLEOTIDE SEQUENCE</scope>
</reference>
<name>A0A1Y1LQL7_PHOPY</name>
<dbReference type="InterPro" id="IPR052083">
    <property type="entry name" value="Aminoacylase-1_M20A"/>
</dbReference>
<keyword evidence="4" id="KW-0963">Cytoplasm</keyword>
<dbReference type="PIRSF" id="PIRSF036696">
    <property type="entry name" value="ACY-1"/>
    <property type="match status" value="1"/>
</dbReference>
<evidence type="ECO:0000256" key="7">
    <source>
        <dbReference type="ARBA" id="ARBA00022833"/>
    </source>
</evidence>
<feature type="binding site" evidence="10">
    <location>
        <position position="149"/>
    </location>
    <ligand>
        <name>Zn(2+)</name>
        <dbReference type="ChEBI" id="CHEBI:29105"/>
        <label>2</label>
    </ligand>
</feature>
<evidence type="ECO:0000256" key="4">
    <source>
        <dbReference type="ARBA" id="ARBA00022490"/>
    </source>
</evidence>
<dbReference type="PROSITE" id="PS00758">
    <property type="entry name" value="ARGE_DAPE_CPG2_1"/>
    <property type="match status" value="1"/>
</dbReference>
<dbReference type="Gene3D" id="3.30.70.360">
    <property type="match status" value="1"/>
</dbReference>
<evidence type="ECO:0000313" key="12">
    <source>
        <dbReference type="EMBL" id="JAV73317.1"/>
    </source>
</evidence>
<dbReference type="Gene3D" id="3.40.630.10">
    <property type="entry name" value="Zn peptidases"/>
    <property type="match status" value="1"/>
</dbReference>
<dbReference type="InterPro" id="IPR002933">
    <property type="entry name" value="Peptidase_M20"/>
</dbReference>
<evidence type="ECO:0000256" key="1">
    <source>
        <dbReference type="ARBA" id="ARBA00004496"/>
    </source>
</evidence>
<keyword evidence="6" id="KW-0378">Hydrolase</keyword>
<dbReference type="NCBIfam" id="TIGR01880">
    <property type="entry name" value="Ac-peptdase-euk"/>
    <property type="match status" value="1"/>
</dbReference>
<comment type="subcellular location">
    <subcellularLocation>
        <location evidence="1">Cytoplasm</location>
    </subcellularLocation>
</comment>
<dbReference type="SUPFAM" id="SSF55031">
    <property type="entry name" value="Bacterial exopeptidase dimerisation domain"/>
    <property type="match status" value="1"/>
</dbReference>
<evidence type="ECO:0000256" key="3">
    <source>
        <dbReference type="ARBA" id="ARBA00011913"/>
    </source>
</evidence>
<evidence type="ECO:0000256" key="8">
    <source>
        <dbReference type="ARBA" id="ARBA00029656"/>
    </source>
</evidence>
<dbReference type="GO" id="GO:0046872">
    <property type="term" value="F:metal ion binding"/>
    <property type="evidence" value="ECO:0007669"/>
    <property type="project" value="UniProtKB-KW"/>
</dbReference>
<evidence type="ECO:0000256" key="10">
    <source>
        <dbReference type="PIRSR" id="PIRSR036696-2"/>
    </source>
</evidence>
<dbReference type="AlphaFoldDB" id="A0A1Y1LQL7"/>
<evidence type="ECO:0000259" key="11">
    <source>
        <dbReference type="Pfam" id="PF07687"/>
    </source>
</evidence>
<dbReference type="PROSITE" id="PS00759">
    <property type="entry name" value="ARGE_DAPE_CPG2_2"/>
    <property type="match status" value="1"/>
</dbReference>
<dbReference type="FunFam" id="3.40.630.10:FF:000019">
    <property type="entry name" value="Aminoacylase 1"/>
    <property type="match status" value="1"/>
</dbReference>
<protein>
    <recommendedName>
        <fullName evidence="3">N-acyl-aliphatic-L-amino acid amidohydrolase</fullName>
        <ecNumber evidence="3">3.5.1.14</ecNumber>
    </recommendedName>
    <alternativeName>
        <fullName evidence="8">N-acyl-L-amino-acid amidohydrolase</fullName>
    </alternativeName>
</protein>
<dbReference type="Gene3D" id="1.10.150.900">
    <property type="match status" value="1"/>
</dbReference>
<evidence type="ECO:0000256" key="6">
    <source>
        <dbReference type="ARBA" id="ARBA00022801"/>
    </source>
</evidence>
<dbReference type="GO" id="GO:0004046">
    <property type="term" value="F:aminoacylase activity"/>
    <property type="evidence" value="ECO:0007669"/>
    <property type="project" value="UniProtKB-EC"/>
</dbReference>
<feature type="binding site" evidence="10">
    <location>
        <position position="81"/>
    </location>
    <ligand>
        <name>Zn(2+)</name>
        <dbReference type="ChEBI" id="CHEBI:29105"/>
        <label>1</label>
    </ligand>
</feature>
<evidence type="ECO:0000256" key="9">
    <source>
        <dbReference type="PIRSR" id="PIRSR036696-1"/>
    </source>
</evidence>
<dbReference type="CDD" id="cd05646">
    <property type="entry name" value="M20_AcylaseI_like"/>
    <property type="match status" value="1"/>
</dbReference>
<feature type="binding site" evidence="10">
    <location>
        <position position="374"/>
    </location>
    <ligand>
        <name>Zn(2+)</name>
        <dbReference type="ChEBI" id="CHEBI:29105"/>
        <label>2</label>
    </ligand>
</feature>
<dbReference type="InterPro" id="IPR010159">
    <property type="entry name" value="N-acyl_aa_amidohydrolase"/>
</dbReference>
<feature type="binding site" evidence="10">
    <location>
        <position position="176"/>
    </location>
    <ligand>
        <name>Zn(2+)</name>
        <dbReference type="ChEBI" id="CHEBI:29105"/>
        <label>1</label>
    </ligand>
</feature>
<dbReference type="GO" id="GO:0005737">
    <property type="term" value="C:cytoplasm"/>
    <property type="evidence" value="ECO:0007669"/>
    <property type="project" value="UniProtKB-SubCell"/>
</dbReference>
<keyword evidence="7 10" id="KW-0862">Zinc</keyword>
<dbReference type="PANTHER" id="PTHR45892">
    <property type="entry name" value="AMINOACYLASE-1"/>
    <property type="match status" value="1"/>
</dbReference>
<organism evidence="12">
    <name type="scientific">Photinus pyralis</name>
    <name type="common">Common eastern firefly</name>
    <name type="synonym">Lampyris pyralis</name>
    <dbReference type="NCBI Taxonomy" id="7054"/>
    <lineage>
        <taxon>Eukaryota</taxon>
        <taxon>Metazoa</taxon>
        <taxon>Ecdysozoa</taxon>
        <taxon>Arthropoda</taxon>
        <taxon>Hexapoda</taxon>
        <taxon>Insecta</taxon>
        <taxon>Pterygota</taxon>
        <taxon>Neoptera</taxon>
        <taxon>Endopterygota</taxon>
        <taxon>Coleoptera</taxon>
        <taxon>Polyphaga</taxon>
        <taxon>Elateriformia</taxon>
        <taxon>Elateroidea</taxon>
        <taxon>Lampyridae</taxon>
        <taxon>Lampyrinae</taxon>
        <taxon>Photinus</taxon>
    </lineage>
</organism>
<comment type="similarity">
    <text evidence="2">Belongs to the peptidase M20A family.</text>
</comment>
<dbReference type="Pfam" id="PF07687">
    <property type="entry name" value="M20_dimer"/>
    <property type="match status" value="1"/>
</dbReference>
<feature type="domain" description="Peptidase M20 dimerisation" evidence="11">
    <location>
        <begin position="194"/>
        <end position="300"/>
    </location>
</feature>
<dbReference type="InterPro" id="IPR011650">
    <property type="entry name" value="Peptidase_M20_dimer"/>
</dbReference>
<feature type="binding site" evidence="10">
    <location>
        <position position="114"/>
    </location>
    <ligand>
        <name>Zn(2+)</name>
        <dbReference type="ChEBI" id="CHEBI:29105"/>
        <label>2</label>
    </ligand>
</feature>
<dbReference type="FunFam" id="1.10.150.900:FF:000001">
    <property type="entry name" value="Aminoacylase-1, putative"/>
    <property type="match status" value="1"/>
</dbReference>
<feature type="active site" evidence="9">
    <location>
        <position position="83"/>
    </location>
</feature>
<feature type="active site" description="Proton acceptor" evidence="9">
    <location>
        <position position="148"/>
    </location>
</feature>
<sequence>MASTNESDLNVGAIENFIEYLQIPSVHPDVNYDGCLQFLTKQAQSLGLPMQVHYCFPKKPIITITWKGYEPNSPSILLSSHMDVVPAYEEKWKYKPFSGHVTKEGNIYGRGAQDMKCVGVQYLEAVRRLRLNEVTLRRTVHLLFTPDEEIGGAQGLREFVKTPEFKRLNVGFALDEGMASPSDEFVLFHGERCIWYIIVHCMGQPGHGSLLLKNTAGQKLQYLLNKVYEFRAQQEKRLESDSSLTIGDVMSINVTQIQGGVQPNVIPPEFTLVLDCRIPVTTDVVQWEETLQGWCKAAGENVWIEYKQKLPQIPATKLDHSNPFWIAFRTASEKMGLKVKTEIFTGGTDSRYLRQVGIPALGFSPMNNTPILLHDHNEYLNQNVFLRGIEIYCQIIQAVSNVPDITG</sequence>
<evidence type="ECO:0000256" key="5">
    <source>
        <dbReference type="ARBA" id="ARBA00022723"/>
    </source>
</evidence>
<dbReference type="PANTHER" id="PTHR45892:SF1">
    <property type="entry name" value="AMINOACYLASE-1"/>
    <property type="match status" value="1"/>
</dbReference>
<proteinExistence type="inferred from homology"/>
<keyword evidence="5 10" id="KW-0479">Metal-binding</keyword>
<dbReference type="GO" id="GO:0006520">
    <property type="term" value="P:amino acid metabolic process"/>
    <property type="evidence" value="ECO:0007669"/>
    <property type="project" value="InterPro"/>
</dbReference>
<dbReference type="SUPFAM" id="SSF53187">
    <property type="entry name" value="Zn-dependent exopeptidases"/>
    <property type="match status" value="1"/>
</dbReference>
<comment type="cofactor">
    <cofactor evidence="10">
        <name>Zn(2+)</name>
        <dbReference type="ChEBI" id="CHEBI:29105"/>
    </cofactor>
    <text evidence="10">Binds 2 Zn(2+) ions per subunit.</text>
</comment>
<dbReference type="InterPro" id="IPR036264">
    <property type="entry name" value="Bact_exopeptidase_dim_dom"/>
</dbReference>
<feature type="binding site" evidence="10">
    <location>
        <position position="114"/>
    </location>
    <ligand>
        <name>Zn(2+)</name>
        <dbReference type="ChEBI" id="CHEBI:29105"/>
        <label>1</label>
    </ligand>
</feature>